<evidence type="ECO:0000256" key="4">
    <source>
        <dbReference type="RuleBase" id="RU000363"/>
    </source>
</evidence>
<evidence type="ECO:0008006" key="8">
    <source>
        <dbReference type="Google" id="ProtNLM"/>
    </source>
</evidence>
<dbReference type="AlphaFoldDB" id="A0AA40F442"/>
<dbReference type="InterPro" id="IPR020904">
    <property type="entry name" value="Sc_DH/Rdtase_CS"/>
</dbReference>
<evidence type="ECO:0000313" key="7">
    <source>
        <dbReference type="Proteomes" id="UP001172155"/>
    </source>
</evidence>
<dbReference type="Pfam" id="PF00106">
    <property type="entry name" value="adh_short"/>
    <property type="match status" value="1"/>
</dbReference>
<keyword evidence="2" id="KW-0521">NADP</keyword>
<sequence length="288" mass="30570">MPRVWHISGANTGIGLCLALKALSEGDLVLAAVRNPSTVPATLQVPGVHVLPYDLSHSQATISAHAATAFSVFGRVDVLVNNAAYGYFGAIEETEDAHVQKQFDVNVFGVLRTIRAFLPGLRAQGSGMIMNISSVGGLKGFPGNAAYCATKFALEGLTDALATEIAAFGLEAVIVEPGYFRTAFLANTTTTVGGEFLAPENPAYEGTPAHDARKALGVYNGKQPGNPVEGAARMWEYVAGKGLFEGKERLLRLPLGTDAGTQMKTLAAELEKTAAYYEEIWISTDFKE</sequence>
<dbReference type="InterPro" id="IPR036291">
    <property type="entry name" value="NAD(P)-bd_dom_sf"/>
</dbReference>
<evidence type="ECO:0000256" key="3">
    <source>
        <dbReference type="ARBA" id="ARBA00023002"/>
    </source>
</evidence>
<keyword evidence="5" id="KW-0732">Signal</keyword>
<evidence type="ECO:0000256" key="5">
    <source>
        <dbReference type="SAM" id="SignalP"/>
    </source>
</evidence>
<dbReference type="SUPFAM" id="SSF51735">
    <property type="entry name" value="NAD(P)-binding Rossmann-fold domains"/>
    <property type="match status" value="1"/>
</dbReference>
<evidence type="ECO:0000256" key="1">
    <source>
        <dbReference type="ARBA" id="ARBA00006484"/>
    </source>
</evidence>
<dbReference type="Proteomes" id="UP001172155">
    <property type="component" value="Unassembled WGS sequence"/>
</dbReference>
<dbReference type="EMBL" id="JAUKUD010000002">
    <property type="protein sequence ID" value="KAK0750714.1"/>
    <property type="molecule type" value="Genomic_DNA"/>
</dbReference>
<reference evidence="6" key="1">
    <citation type="submission" date="2023-06" db="EMBL/GenBank/DDBJ databases">
        <title>Genome-scale phylogeny and comparative genomics of the fungal order Sordariales.</title>
        <authorList>
            <consortium name="Lawrence Berkeley National Laboratory"/>
            <person name="Hensen N."/>
            <person name="Bonometti L."/>
            <person name="Westerberg I."/>
            <person name="Brannstrom I.O."/>
            <person name="Guillou S."/>
            <person name="Cros-Aarteil S."/>
            <person name="Calhoun S."/>
            <person name="Haridas S."/>
            <person name="Kuo A."/>
            <person name="Mondo S."/>
            <person name="Pangilinan J."/>
            <person name="Riley R."/>
            <person name="LaButti K."/>
            <person name="Andreopoulos B."/>
            <person name="Lipzen A."/>
            <person name="Chen C."/>
            <person name="Yanf M."/>
            <person name="Daum C."/>
            <person name="Ng V."/>
            <person name="Clum A."/>
            <person name="Steindorff A."/>
            <person name="Ohm R."/>
            <person name="Martin F."/>
            <person name="Silar P."/>
            <person name="Natvig D."/>
            <person name="Lalanne C."/>
            <person name="Gautier V."/>
            <person name="Ament-velasquez S.L."/>
            <person name="Kruys A."/>
            <person name="Hutchinson M.I."/>
            <person name="Powell A.J."/>
            <person name="Barry K."/>
            <person name="Miller A.N."/>
            <person name="Grigoriev I.V."/>
            <person name="Debuchy R."/>
            <person name="Gladieux P."/>
            <person name="Thoren M.H."/>
            <person name="Johannesson H."/>
        </authorList>
    </citation>
    <scope>NUCLEOTIDE SEQUENCE</scope>
    <source>
        <strain evidence="6">SMH3187-1</strain>
    </source>
</reference>
<dbReference type="PRINTS" id="PR00081">
    <property type="entry name" value="GDHRDH"/>
</dbReference>
<dbReference type="InterPro" id="IPR002347">
    <property type="entry name" value="SDR_fam"/>
</dbReference>
<keyword evidence="3" id="KW-0560">Oxidoreductase</keyword>
<evidence type="ECO:0000313" key="6">
    <source>
        <dbReference type="EMBL" id="KAK0750714.1"/>
    </source>
</evidence>
<organism evidence="6 7">
    <name type="scientific">Schizothecium vesticola</name>
    <dbReference type="NCBI Taxonomy" id="314040"/>
    <lineage>
        <taxon>Eukaryota</taxon>
        <taxon>Fungi</taxon>
        <taxon>Dikarya</taxon>
        <taxon>Ascomycota</taxon>
        <taxon>Pezizomycotina</taxon>
        <taxon>Sordariomycetes</taxon>
        <taxon>Sordariomycetidae</taxon>
        <taxon>Sordariales</taxon>
        <taxon>Schizotheciaceae</taxon>
        <taxon>Schizothecium</taxon>
    </lineage>
</organism>
<gene>
    <name evidence="6" type="ORF">B0T18DRAFT_400862</name>
</gene>
<accession>A0AA40F442</accession>
<proteinExistence type="inferred from homology"/>
<comment type="similarity">
    <text evidence="1 4">Belongs to the short-chain dehydrogenases/reductases (SDR) family.</text>
</comment>
<dbReference type="Gene3D" id="3.40.50.720">
    <property type="entry name" value="NAD(P)-binding Rossmann-like Domain"/>
    <property type="match status" value="1"/>
</dbReference>
<dbReference type="CDD" id="cd05374">
    <property type="entry name" value="17beta-HSD-like_SDR_c"/>
    <property type="match status" value="1"/>
</dbReference>
<dbReference type="PRINTS" id="PR00080">
    <property type="entry name" value="SDRFAMILY"/>
</dbReference>
<dbReference type="PANTHER" id="PTHR43976:SF16">
    <property type="entry name" value="SHORT-CHAIN DEHYDROGENASE_REDUCTASE FAMILY PROTEIN"/>
    <property type="match status" value="1"/>
</dbReference>
<feature type="signal peptide" evidence="5">
    <location>
        <begin position="1"/>
        <end position="19"/>
    </location>
</feature>
<evidence type="ECO:0000256" key="2">
    <source>
        <dbReference type="ARBA" id="ARBA00022857"/>
    </source>
</evidence>
<dbReference type="PROSITE" id="PS00061">
    <property type="entry name" value="ADH_SHORT"/>
    <property type="match status" value="1"/>
</dbReference>
<dbReference type="GO" id="GO:0016491">
    <property type="term" value="F:oxidoreductase activity"/>
    <property type="evidence" value="ECO:0007669"/>
    <property type="project" value="UniProtKB-KW"/>
</dbReference>
<dbReference type="InterPro" id="IPR051911">
    <property type="entry name" value="SDR_oxidoreductase"/>
</dbReference>
<dbReference type="PANTHER" id="PTHR43976">
    <property type="entry name" value="SHORT CHAIN DEHYDROGENASE"/>
    <property type="match status" value="1"/>
</dbReference>
<name>A0AA40F442_9PEZI</name>
<feature type="chain" id="PRO_5041391660" description="NAD(P)-binding protein" evidence="5">
    <location>
        <begin position="20"/>
        <end position="288"/>
    </location>
</feature>
<protein>
    <recommendedName>
        <fullName evidence="8">NAD(P)-binding protein</fullName>
    </recommendedName>
</protein>
<comment type="caution">
    <text evidence="6">The sequence shown here is derived from an EMBL/GenBank/DDBJ whole genome shotgun (WGS) entry which is preliminary data.</text>
</comment>
<keyword evidence="7" id="KW-1185">Reference proteome</keyword>